<dbReference type="GO" id="GO:0005886">
    <property type="term" value="C:plasma membrane"/>
    <property type="evidence" value="ECO:0007669"/>
    <property type="project" value="UniProtKB-SubCell"/>
</dbReference>
<organism evidence="12 13">
    <name type="scientific">Nitrosomonas aestuarii</name>
    <dbReference type="NCBI Taxonomy" id="52441"/>
    <lineage>
        <taxon>Bacteria</taxon>
        <taxon>Pseudomonadati</taxon>
        <taxon>Pseudomonadota</taxon>
        <taxon>Betaproteobacteria</taxon>
        <taxon>Nitrosomonadales</taxon>
        <taxon>Nitrosomonadaceae</taxon>
        <taxon>Nitrosomonas</taxon>
    </lineage>
</organism>
<keyword evidence="8" id="KW-0443">Lipid metabolism</keyword>
<feature type="transmembrane region" description="Helical" evidence="10">
    <location>
        <begin position="451"/>
        <end position="472"/>
    </location>
</feature>
<feature type="transmembrane region" description="Helical" evidence="10">
    <location>
        <begin position="79"/>
        <end position="96"/>
    </location>
</feature>
<keyword evidence="7" id="KW-0560">Oxidoreductase</keyword>
<keyword evidence="13" id="KW-1185">Reference proteome</keyword>
<keyword evidence="5" id="KW-0378">Hydrolase</keyword>
<dbReference type="Pfam" id="PF09721">
    <property type="entry name" value="Exosortase_EpsH"/>
    <property type="match status" value="1"/>
</dbReference>
<keyword evidence="6 10" id="KW-1133">Transmembrane helix</keyword>
<evidence type="ECO:0000256" key="4">
    <source>
        <dbReference type="ARBA" id="ARBA00022692"/>
    </source>
</evidence>
<keyword evidence="2" id="KW-1003">Cell membrane</keyword>
<feature type="transmembrane region" description="Helical" evidence="10">
    <location>
        <begin position="568"/>
        <end position="589"/>
    </location>
</feature>
<evidence type="ECO:0000256" key="1">
    <source>
        <dbReference type="ARBA" id="ARBA00004651"/>
    </source>
</evidence>
<dbReference type="GO" id="GO:0008233">
    <property type="term" value="F:peptidase activity"/>
    <property type="evidence" value="ECO:0007669"/>
    <property type="project" value="UniProtKB-KW"/>
</dbReference>
<dbReference type="GO" id="GO:0008610">
    <property type="term" value="P:lipid biosynthetic process"/>
    <property type="evidence" value="ECO:0007669"/>
    <property type="project" value="InterPro"/>
</dbReference>
<feature type="transmembrane region" description="Helical" evidence="10">
    <location>
        <begin position="373"/>
        <end position="390"/>
    </location>
</feature>
<evidence type="ECO:0000256" key="5">
    <source>
        <dbReference type="ARBA" id="ARBA00022801"/>
    </source>
</evidence>
<dbReference type="NCBIfam" id="TIGR04178">
    <property type="entry name" value="exo_archaeo"/>
    <property type="match status" value="1"/>
</dbReference>
<dbReference type="InterPro" id="IPR026392">
    <property type="entry name" value="Exo/Archaeosortase_dom"/>
</dbReference>
<name>A0A1I3Z2I4_9PROT</name>
<keyword evidence="3" id="KW-0645">Protease</keyword>
<sequence length="777" mass="87045">MVFENLLVVTLFSIGGGIFLLERVPLFQRQRIKRNGRWTTNLGILVIGSIVLALCFPVGPYAVAEMQPHGFLSSMEIPLGGQFVLVFLLLDFWRYWEHRIFHKVSLLWRAHLVHHSDTVIDVTTAERHHPLEALITTPLALMLVFALGLPAEGVGIYLLAAIASSLWVHSNLRFPGVFDSALRILVVTPAVHLIHHSSTQQQTDSNYGSILTVWDRLFGTYIDPANVHIPYFGLEYFHKTRDTTLFRTLLQPVLYRKNMPSSVREIQPELPSIKTTALSYEWQQALLYGGMGLVLASLTMWPTFVSLVSLWSSSEPYQYAWLVLPFLIYALGWHYRDELLALSPQADPLGIAVTAGAIILWLIAAVVQINLGMYAAFVLVLQGILISVVGRHIWWQLFPLFALLFFMIPSGDVLQLPLRILTVMAIDWFANITNLPHSIDGFVIYIGANRYVVIEACSGLTFVMLAMFLAYSWGTLLYHSMSKVISLALLGGLLGIAANVLRVNMIIWLDWINGTQMSLAEHGDMQLIALIFLLGALFLTVYRLQPEVKTVKGHCSDKIQLSGQSMKGYVPVVSGLLVACTIGLAQLIMSISEAESPSSSVELAFVSADNFSTAQSNINWVVDEKSKTSTLNLVLDSELEVMIVQALPGNKKLSESGLIPRGNHDWREANIASRLACWQENCINFMHTTWNRSGSDDVQHIFYAYHVGNYITDSKLIYRVATGWNRLTGANQKAGLISFFFAGKPPALEKLVDAYMQIQTAHRQNNWDKWLIESRDI</sequence>
<dbReference type="OrthoDB" id="9770329at2"/>
<evidence type="ECO:0000256" key="3">
    <source>
        <dbReference type="ARBA" id="ARBA00022670"/>
    </source>
</evidence>
<dbReference type="Proteomes" id="UP000199533">
    <property type="component" value="Unassembled WGS sequence"/>
</dbReference>
<dbReference type="PANTHER" id="PTHR21624:SF1">
    <property type="entry name" value="ALKYLGLYCEROL MONOOXYGENASE"/>
    <property type="match status" value="1"/>
</dbReference>
<dbReference type="GO" id="GO:0005506">
    <property type="term" value="F:iron ion binding"/>
    <property type="evidence" value="ECO:0007669"/>
    <property type="project" value="InterPro"/>
</dbReference>
<dbReference type="GO" id="GO:0006508">
    <property type="term" value="P:proteolysis"/>
    <property type="evidence" value="ECO:0007669"/>
    <property type="project" value="UniProtKB-KW"/>
</dbReference>
<evidence type="ECO:0000313" key="13">
    <source>
        <dbReference type="Proteomes" id="UP000199533"/>
    </source>
</evidence>
<dbReference type="RefSeq" id="WP_090697565.1">
    <property type="nucleotide sequence ID" value="NZ_FOSP01000005.1"/>
</dbReference>
<reference evidence="13" key="1">
    <citation type="submission" date="2016-10" db="EMBL/GenBank/DDBJ databases">
        <authorList>
            <person name="Varghese N."/>
            <person name="Submissions S."/>
        </authorList>
    </citation>
    <scope>NUCLEOTIDE SEQUENCE [LARGE SCALE GENOMIC DNA]</scope>
    <source>
        <strain evidence="13">Nm69</strain>
    </source>
</reference>
<evidence type="ECO:0000259" key="11">
    <source>
        <dbReference type="Pfam" id="PF04116"/>
    </source>
</evidence>
<dbReference type="AlphaFoldDB" id="A0A1I3Z2I4"/>
<keyword evidence="4 10" id="KW-0812">Transmembrane</keyword>
<dbReference type="EMBL" id="FOSP01000005">
    <property type="protein sequence ID" value="SFK38255.1"/>
    <property type="molecule type" value="Genomic_DNA"/>
</dbReference>
<dbReference type="InterPro" id="IPR006694">
    <property type="entry name" value="Fatty_acid_hydroxylase"/>
</dbReference>
<keyword evidence="9 10" id="KW-0472">Membrane</keyword>
<evidence type="ECO:0000256" key="10">
    <source>
        <dbReference type="SAM" id="Phobius"/>
    </source>
</evidence>
<feature type="transmembrane region" description="Helical" evidence="10">
    <location>
        <begin position="527"/>
        <end position="544"/>
    </location>
</feature>
<evidence type="ECO:0000256" key="9">
    <source>
        <dbReference type="ARBA" id="ARBA00023136"/>
    </source>
</evidence>
<evidence type="ECO:0000256" key="7">
    <source>
        <dbReference type="ARBA" id="ARBA00023002"/>
    </source>
</evidence>
<gene>
    <name evidence="12" type="ORF">SAMN05216302_100553</name>
</gene>
<evidence type="ECO:0000256" key="2">
    <source>
        <dbReference type="ARBA" id="ARBA00022475"/>
    </source>
</evidence>
<dbReference type="PANTHER" id="PTHR21624">
    <property type="entry name" value="STEROL DESATURASE-RELATED PROTEIN"/>
    <property type="match status" value="1"/>
</dbReference>
<proteinExistence type="predicted"/>
<feature type="transmembrane region" description="Helical" evidence="10">
    <location>
        <begin position="317"/>
        <end position="336"/>
    </location>
</feature>
<evidence type="ECO:0000256" key="8">
    <source>
        <dbReference type="ARBA" id="ARBA00023098"/>
    </source>
</evidence>
<evidence type="ECO:0000313" key="12">
    <source>
        <dbReference type="EMBL" id="SFK38255.1"/>
    </source>
</evidence>
<dbReference type="Pfam" id="PF04116">
    <property type="entry name" value="FA_hydroxylase"/>
    <property type="match status" value="1"/>
</dbReference>
<feature type="transmembrane region" description="Helical" evidence="10">
    <location>
        <begin position="285"/>
        <end position="311"/>
    </location>
</feature>
<dbReference type="InterPro" id="IPR051689">
    <property type="entry name" value="Sterol_desaturase/TMEM195"/>
</dbReference>
<dbReference type="STRING" id="52441.SAMN05216302_100553"/>
<feature type="transmembrane region" description="Helical" evidence="10">
    <location>
        <begin position="38"/>
        <end position="59"/>
    </location>
</feature>
<feature type="transmembrane region" description="Helical" evidence="10">
    <location>
        <begin position="6"/>
        <end position="26"/>
    </location>
</feature>
<feature type="transmembrane region" description="Helical" evidence="10">
    <location>
        <begin position="397"/>
        <end position="418"/>
    </location>
</feature>
<comment type="subcellular location">
    <subcellularLocation>
        <location evidence="1">Cell membrane</location>
        <topology evidence="1">Multi-pass membrane protein</topology>
    </subcellularLocation>
</comment>
<dbReference type="GO" id="GO:0006643">
    <property type="term" value="P:membrane lipid metabolic process"/>
    <property type="evidence" value="ECO:0007669"/>
    <property type="project" value="TreeGrafter"/>
</dbReference>
<feature type="transmembrane region" description="Helical" evidence="10">
    <location>
        <begin position="484"/>
        <end position="507"/>
    </location>
</feature>
<evidence type="ECO:0000256" key="6">
    <source>
        <dbReference type="ARBA" id="ARBA00022989"/>
    </source>
</evidence>
<dbReference type="GO" id="GO:0050479">
    <property type="term" value="F:glyceryl-ether monooxygenase activity"/>
    <property type="evidence" value="ECO:0007669"/>
    <property type="project" value="TreeGrafter"/>
</dbReference>
<dbReference type="InterPro" id="IPR019127">
    <property type="entry name" value="Exosortase"/>
</dbReference>
<feature type="transmembrane region" description="Helical" evidence="10">
    <location>
        <begin position="348"/>
        <end position="367"/>
    </location>
</feature>
<protein>
    <submittedName>
        <fullName evidence="12">Exosortase</fullName>
    </submittedName>
</protein>
<accession>A0A1I3Z2I4</accession>
<feature type="domain" description="Fatty acid hydroxylase" evidence="11">
    <location>
        <begin position="83"/>
        <end position="220"/>
    </location>
</feature>